<protein>
    <recommendedName>
        <fullName evidence="2">Sacsin/Nov domain-containing protein</fullName>
    </recommendedName>
</protein>
<evidence type="ECO:0000313" key="4">
    <source>
        <dbReference type="Proteomes" id="UP001385951"/>
    </source>
</evidence>
<sequence length="718" mass="81053">MAHREALWESGHDESVEVNQRALIDKVLARYSGEFTVFRELLQNSSDAGAKNVEIHFETRSYLDKQTASSGQDEHNDSNDWKLPDLKTAHVHQWTFKNDGMIFRNEDWSRLKKIAEGNPDEEKIGAFGVGFYSLFSVTEEPFVTSGDQWMGFYWKDKKDQLFARRGTLPEGSLPDQWTSFAMPLRESAPMPIPFDFVRFLTSSITFVAHLTQVSVHFDGRLLAKIRRERGVPKPIPLRPNLKHDSSKTKMRVNAVEATPLHIKAEIMRCVYVSGTAKPRRNAVSKDTTSQTAPSTGGFFSSLFSSFAGAPVKPSKPITAVDQAELEAKEQARVIEEQKKLMQMSDRSVVLSVFSASINVSLDDKMRKELQRATKKNPPSSTTLELIFTGKDEYDSSKKEDEQEPEATGSIFQGLRADIEGNGTARIFIGHTTGQTTGLGGHMSGRFIPTVERESVDLVDRNVRIWNEELLDMGGYLARTAYEVEMENISNLWKNTTDSDTETHSRLRSRALHAMKFFTFYQSTPAAQVSSLMEEAFFSCAIVKGFAFLGASYPPPFPVISTAGIRNAYEVRMPNTAFLFLKQLAVCPDEVLQDASRMITTLRDRGMIPDINFNDVTKELAARPLLESELVACLKWWLGIYKEGSSNPAHLQRVRAELLNTCYPRCWKTGQPRGETNSSSHYQDVPKYPWSWWTHPNLTDLCLNICSQYRLVSTLTLLI</sequence>
<dbReference type="Pfam" id="PF12449">
    <property type="entry name" value="DUF3684"/>
    <property type="match status" value="1"/>
</dbReference>
<dbReference type="PANTHER" id="PTHR47839:SF1">
    <property type="entry name" value="DOMAIN PROTEIN, PUTATIVE (AFU_ORTHOLOGUE AFUA_6G04830)-RELATED"/>
    <property type="match status" value="1"/>
</dbReference>
<dbReference type="NCBIfam" id="NF047352">
    <property type="entry name" value="P_loop_sacsin"/>
    <property type="match status" value="1"/>
</dbReference>
<dbReference type="Proteomes" id="UP001385951">
    <property type="component" value="Unassembled WGS sequence"/>
</dbReference>
<evidence type="ECO:0000259" key="2">
    <source>
        <dbReference type="Pfam" id="PF25794"/>
    </source>
</evidence>
<dbReference type="InterPro" id="IPR022155">
    <property type="entry name" value="DUF3684"/>
</dbReference>
<accession>A0AAW0FA58</accession>
<name>A0AAW0FA58_9APHY</name>
<feature type="domain" description="Sacsin/Nov" evidence="2">
    <location>
        <begin position="23"/>
        <end position="149"/>
    </location>
</feature>
<dbReference type="AlphaFoldDB" id="A0AAW0FA58"/>
<gene>
    <name evidence="3" type="ORF">QCA50_018948</name>
</gene>
<feature type="compositionally biased region" description="Basic and acidic residues" evidence="1">
    <location>
        <begin position="389"/>
        <end position="400"/>
    </location>
</feature>
<organism evidence="3 4">
    <name type="scientific">Cerrena zonata</name>
    <dbReference type="NCBI Taxonomy" id="2478898"/>
    <lineage>
        <taxon>Eukaryota</taxon>
        <taxon>Fungi</taxon>
        <taxon>Dikarya</taxon>
        <taxon>Basidiomycota</taxon>
        <taxon>Agaricomycotina</taxon>
        <taxon>Agaricomycetes</taxon>
        <taxon>Polyporales</taxon>
        <taxon>Cerrenaceae</taxon>
        <taxon>Cerrena</taxon>
    </lineage>
</organism>
<dbReference type="EMBL" id="JASBNA010000078">
    <property type="protein sequence ID" value="KAK7678008.1"/>
    <property type="molecule type" value="Genomic_DNA"/>
</dbReference>
<dbReference type="Pfam" id="PF25794">
    <property type="entry name" value="SACS"/>
    <property type="match status" value="1"/>
</dbReference>
<dbReference type="InterPro" id="IPR036890">
    <property type="entry name" value="HATPase_C_sf"/>
</dbReference>
<proteinExistence type="predicted"/>
<reference evidence="3 4" key="1">
    <citation type="submission" date="2022-09" db="EMBL/GenBank/DDBJ databases">
        <authorList>
            <person name="Palmer J.M."/>
        </authorList>
    </citation>
    <scope>NUCLEOTIDE SEQUENCE [LARGE SCALE GENOMIC DNA]</scope>
    <source>
        <strain evidence="3 4">DSM 7382</strain>
    </source>
</reference>
<dbReference type="PANTHER" id="PTHR47839">
    <property type="entry name" value="DOMAIN PROTEIN, PUTATIVE (AFU_ORTHOLOGUE AFUA_6G04830)-RELATED"/>
    <property type="match status" value="1"/>
</dbReference>
<keyword evidence="4" id="KW-1185">Reference proteome</keyword>
<dbReference type="PRINTS" id="PR00775">
    <property type="entry name" value="HEATSHOCK90"/>
</dbReference>
<evidence type="ECO:0000313" key="3">
    <source>
        <dbReference type="EMBL" id="KAK7678008.1"/>
    </source>
</evidence>
<dbReference type="SUPFAM" id="SSF55874">
    <property type="entry name" value="ATPase domain of HSP90 chaperone/DNA topoisomerase II/histidine kinase"/>
    <property type="match status" value="1"/>
</dbReference>
<dbReference type="InterPro" id="IPR058210">
    <property type="entry name" value="SACS/Nov_dom"/>
</dbReference>
<dbReference type="Gene3D" id="3.30.565.10">
    <property type="entry name" value="Histidine kinase-like ATPase, C-terminal domain"/>
    <property type="match status" value="1"/>
</dbReference>
<comment type="caution">
    <text evidence="3">The sequence shown here is derived from an EMBL/GenBank/DDBJ whole genome shotgun (WGS) entry which is preliminary data.</text>
</comment>
<evidence type="ECO:0000256" key="1">
    <source>
        <dbReference type="SAM" id="MobiDB-lite"/>
    </source>
</evidence>
<feature type="region of interest" description="Disordered" evidence="1">
    <location>
        <begin position="371"/>
        <end position="408"/>
    </location>
</feature>
<dbReference type="InterPro" id="IPR020575">
    <property type="entry name" value="Hsp90_N"/>
</dbReference>